<sequence length="81" mass="9213">MYNNNCVYSATGDYICRKKTTDELDKQNKCIELNIYNISNDQTKTHKKNIDNYVIISSINPIISSNNKNTGNNTCSCKTNI</sequence>
<reference evidence="1" key="1">
    <citation type="journal article" date="2020" name="Nature">
        <title>Giant virus diversity and host interactions through global metagenomics.</title>
        <authorList>
            <person name="Schulz F."/>
            <person name="Roux S."/>
            <person name="Paez-Espino D."/>
            <person name="Jungbluth S."/>
            <person name="Walsh D.A."/>
            <person name="Denef V.J."/>
            <person name="McMahon K.D."/>
            <person name="Konstantinidis K.T."/>
            <person name="Eloe-Fadrosh E.A."/>
            <person name="Kyrpides N.C."/>
            <person name="Woyke T."/>
        </authorList>
    </citation>
    <scope>NUCLEOTIDE SEQUENCE</scope>
    <source>
        <strain evidence="1">GVMAG-M-3300023179-82</strain>
    </source>
</reference>
<protein>
    <submittedName>
        <fullName evidence="1">Uncharacterized protein</fullName>
    </submittedName>
</protein>
<organism evidence="1">
    <name type="scientific">viral metagenome</name>
    <dbReference type="NCBI Taxonomy" id="1070528"/>
    <lineage>
        <taxon>unclassified sequences</taxon>
        <taxon>metagenomes</taxon>
        <taxon>organismal metagenomes</taxon>
    </lineage>
</organism>
<dbReference type="EMBL" id="MN739898">
    <property type="protein sequence ID" value="QHT76606.1"/>
    <property type="molecule type" value="Genomic_DNA"/>
</dbReference>
<name>A0A6C0H8Q7_9ZZZZ</name>
<accession>A0A6C0H8Q7</accession>
<evidence type="ECO:0000313" key="1">
    <source>
        <dbReference type="EMBL" id="QHT76606.1"/>
    </source>
</evidence>
<dbReference type="AlphaFoldDB" id="A0A6C0H8Q7"/>
<proteinExistence type="predicted"/>